<proteinExistence type="predicted"/>
<feature type="transmembrane region" description="Helical" evidence="1">
    <location>
        <begin position="40"/>
        <end position="64"/>
    </location>
</feature>
<evidence type="ECO:0000313" key="3">
    <source>
        <dbReference type="Proteomes" id="UP001168821"/>
    </source>
</evidence>
<dbReference type="EMBL" id="JALNTZ010000003">
    <property type="protein sequence ID" value="KAJ3657688.1"/>
    <property type="molecule type" value="Genomic_DNA"/>
</dbReference>
<feature type="transmembrane region" description="Helical" evidence="1">
    <location>
        <begin position="7"/>
        <end position="28"/>
    </location>
</feature>
<evidence type="ECO:0000256" key="1">
    <source>
        <dbReference type="SAM" id="Phobius"/>
    </source>
</evidence>
<gene>
    <name evidence="2" type="ORF">Zmor_009475</name>
</gene>
<dbReference type="AlphaFoldDB" id="A0AA38IGW0"/>
<reference evidence="2" key="1">
    <citation type="journal article" date="2023" name="G3 (Bethesda)">
        <title>Whole genome assemblies of Zophobas morio and Tenebrio molitor.</title>
        <authorList>
            <person name="Kaur S."/>
            <person name="Stinson S.A."/>
            <person name="diCenzo G.C."/>
        </authorList>
    </citation>
    <scope>NUCLEOTIDE SEQUENCE</scope>
    <source>
        <strain evidence="2">QUZm001</strain>
    </source>
</reference>
<comment type="caution">
    <text evidence="2">The sequence shown here is derived from an EMBL/GenBank/DDBJ whole genome shotgun (WGS) entry which is preliminary data.</text>
</comment>
<name>A0AA38IGW0_9CUCU</name>
<keyword evidence="1" id="KW-0812">Transmembrane</keyword>
<feature type="transmembrane region" description="Helical" evidence="1">
    <location>
        <begin position="71"/>
        <end position="96"/>
    </location>
</feature>
<dbReference type="Proteomes" id="UP001168821">
    <property type="component" value="Unassembled WGS sequence"/>
</dbReference>
<organism evidence="2 3">
    <name type="scientific">Zophobas morio</name>
    <dbReference type="NCBI Taxonomy" id="2755281"/>
    <lineage>
        <taxon>Eukaryota</taxon>
        <taxon>Metazoa</taxon>
        <taxon>Ecdysozoa</taxon>
        <taxon>Arthropoda</taxon>
        <taxon>Hexapoda</taxon>
        <taxon>Insecta</taxon>
        <taxon>Pterygota</taxon>
        <taxon>Neoptera</taxon>
        <taxon>Endopterygota</taxon>
        <taxon>Coleoptera</taxon>
        <taxon>Polyphaga</taxon>
        <taxon>Cucujiformia</taxon>
        <taxon>Tenebrionidae</taxon>
        <taxon>Zophobas</taxon>
    </lineage>
</organism>
<keyword evidence="1" id="KW-1133">Transmembrane helix</keyword>
<keyword evidence="1" id="KW-0472">Membrane</keyword>
<protein>
    <submittedName>
        <fullName evidence="2">Uncharacterized protein</fullName>
    </submittedName>
</protein>
<accession>A0AA38IGW0</accession>
<keyword evidence="3" id="KW-1185">Reference proteome</keyword>
<sequence>MGKNNCCILFCVGAAIFIDIVGGLVKIIDSSVNSKQVDSGTLAGQIVLSLVFLLSGILLLVGAIKRKPSLILAHVIIETILLVLAVIGVIIIGIFLAATVPLALVMLIIVVIILILRAGLEYAVYVYYKNMKSEFELGAAV</sequence>
<feature type="transmembrane region" description="Helical" evidence="1">
    <location>
        <begin position="102"/>
        <end position="128"/>
    </location>
</feature>
<evidence type="ECO:0000313" key="2">
    <source>
        <dbReference type="EMBL" id="KAJ3657688.1"/>
    </source>
</evidence>